<dbReference type="Proteomes" id="UP001141806">
    <property type="component" value="Unassembled WGS sequence"/>
</dbReference>
<dbReference type="SUPFAM" id="SSF57850">
    <property type="entry name" value="RING/U-box"/>
    <property type="match status" value="1"/>
</dbReference>
<dbReference type="InterPro" id="IPR011992">
    <property type="entry name" value="EF-hand-dom_pair"/>
</dbReference>
<dbReference type="Gene3D" id="1.10.238.10">
    <property type="entry name" value="EF-hand"/>
    <property type="match status" value="1"/>
</dbReference>
<accession>A0A9Q0JUB5</accession>
<dbReference type="GO" id="GO:0005509">
    <property type="term" value="F:calcium ion binding"/>
    <property type="evidence" value="ECO:0007669"/>
    <property type="project" value="InterPro"/>
</dbReference>
<evidence type="ECO:0000256" key="2">
    <source>
        <dbReference type="ARBA" id="ARBA00022771"/>
    </source>
</evidence>
<dbReference type="Gene3D" id="3.30.60.90">
    <property type="match status" value="1"/>
</dbReference>
<dbReference type="AlphaFoldDB" id="A0A9Q0JUB5"/>
<dbReference type="InterPro" id="IPR018247">
    <property type="entry name" value="EF_Hand_1_Ca_BS"/>
</dbReference>
<proteinExistence type="predicted"/>
<keyword evidence="2" id="KW-0863">Zinc-finger</keyword>
<dbReference type="OrthoDB" id="8785703at2759"/>
<keyword evidence="7" id="KW-1185">Reference proteome</keyword>
<dbReference type="Pfam" id="PF00036">
    <property type="entry name" value="EF-hand_1"/>
    <property type="match status" value="1"/>
</dbReference>
<dbReference type="EMBL" id="JAMYWD010000012">
    <property type="protein sequence ID" value="KAJ4950705.1"/>
    <property type="molecule type" value="Genomic_DNA"/>
</dbReference>
<dbReference type="GO" id="GO:0008270">
    <property type="term" value="F:zinc ion binding"/>
    <property type="evidence" value="ECO:0007669"/>
    <property type="project" value="UniProtKB-KW"/>
</dbReference>
<evidence type="ECO:0000256" key="3">
    <source>
        <dbReference type="ARBA" id="ARBA00022833"/>
    </source>
</evidence>
<evidence type="ECO:0000313" key="7">
    <source>
        <dbReference type="Proteomes" id="UP001141806"/>
    </source>
</evidence>
<keyword evidence="4" id="KW-0106">Calcium</keyword>
<keyword evidence="3" id="KW-0862">Zinc</keyword>
<dbReference type="InterPro" id="IPR002048">
    <property type="entry name" value="EF_hand_dom"/>
</dbReference>
<reference evidence="6" key="1">
    <citation type="journal article" date="2023" name="Plant J.">
        <title>The genome of the king protea, Protea cynaroides.</title>
        <authorList>
            <person name="Chang J."/>
            <person name="Duong T.A."/>
            <person name="Schoeman C."/>
            <person name="Ma X."/>
            <person name="Roodt D."/>
            <person name="Barker N."/>
            <person name="Li Z."/>
            <person name="Van de Peer Y."/>
            <person name="Mizrachi E."/>
        </authorList>
    </citation>
    <scope>NUCLEOTIDE SEQUENCE</scope>
    <source>
        <tissue evidence="6">Young leaves</tissue>
    </source>
</reference>
<protein>
    <recommendedName>
        <fullName evidence="5">EF-hand domain-containing protein</fullName>
    </recommendedName>
</protein>
<gene>
    <name evidence="6" type="ORF">NE237_027537</name>
</gene>
<evidence type="ECO:0000256" key="4">
    <source>
        <dbReference type="ARBA" id="ARBA00022837"/>
    </source>
</evidence>
<sequence>MYIQDKASVLQRKRRMEEIRDAADAYYKAKPKEAKKAKKIFRKLDKNGDGKVSYQEYERFYKKKKLKKKGLKLEHFSPLDRNSDGYLDIKDANVLYYLTIARNKECDVCGLFIVGMFYACEKCYKRRSDRHSYILCVSCYRSGKFKHKHKTFLDNYVLEQKDKGSAERWSTFGSVAEILSSFAQCFSVDSS</sequence>
<evidence type="ECO:0000313" key="6">
    <source>
        <dbReference type="EMBL" id="KAJ4950705.1"/>
    </source>
</evidence>
<dbReference type="InterPro" id="IPR043145">
    <property type="entry name" value="Znf_ZZ_sf"/>
</dbReference>
<dbReference type="PROSITE" id="PS50222">
    <property type="entry name" value="EF_HAND_2"/>
    <property type="match status" value="1"/>
</dbReference>
<dbReference type="SUPFAM" id="SSF47473">
    <property type="entry name" value="EF-hand"/>
    <property type="match status" value="1"/>
</dbReference>
<feature type="domain" description="EF-hand" evidence="5">
    <location>
        <begin position="32"/>
        <end position="67"/>
    </location>
</feature>
<keyword evidence="1" id="KW-0479">Metal-binding</keyword>
<name>A0A9Q0JUB5_9MAGN</name>
<evidence type="ECO:0000256" key="1">
    <source>
        <dbReference type="ARBA" id="ARBA00022723"/>
    </source>
</evidence>
<evidence type="ECO:0000259" key="5">
    <source>
        <dbReference type="PROSITE" id="PS50222"/>
    </source>
</evidence>
<organism evidence="6 7">
    <name type="scientific">Protea cynaroides</name>
    <dbReference type="NCBI Taxonomy" id="273540"/>
    <lineage>
        <taxon>Eukaryota</taxon>
        <taxon>Viridiplantae</taxon>
        <taxon>Streptophyta</taxon>
        <taxon>Embryophyta</taxon>
        <taxon>Tracheophyta</taxon>
        <taxon>Spermatophyta</taxon>
        <taxon>Magnoliopsida</taxon>
        <taxon>Proteales</taxon>
        <taxon>Proteaceae</taxon>
        <taxon>Protea</taxon>
    </lineage>
</organism>
<dbReference type="SMART" id="SM00054">
    <property type="entry name" value="EFh"/>
    <property type="match status" value="1"/>
</dbReference>
<comment type="caution">
    <text evidence="6">The sequence shown here is derived from an EMBL/GenBank/DDBJ whole genome shotgun (WGS) entry which is preliminary data.</text>
</comment>
<dbReference type="PROSITE" id="PS00018">
    <property type="entry name" value="EF_HAND_1"/>
    <property type="match status" value="1"/>
</dbReference>